<feature type="domain" description="LOB" evidence="3">
    <location>
        <begin position="68"/>
        <end position="169"/>
    </location>
</feature>
<name>A0A0E0LUQ2_ORYPU</name>
<evidence type="ECO:0000256" key="2">
    <source>
        <dbReference type="SAM" id="MobiDB-lite"/>
    </source>
</evidence>
<dbReference type="PANTHER" id="PTHR31301">
    <property type="entry name" value="LOB DOMAIN-CONTAINING PROTEIN 4-RELATED"/>
    <property type="match status" value="1"/>
</dbReference>
<evidence type="ECO:0000256" key="1">
    <source>
        <dbReference type="ARBA" id="ARBA00005474"/>
    </source>
</evidence>
<dbReference type="Proteomes" id="UP000026962">
    <property type="component" value="Chromosome 8"/>
</dbReference>
<dbReference type="Gramene" id="OPUNC08G12580.1">
    <property type="protein sequence ID" value="OPUNC08G12580.1"/>
    <property type="gene ID" value="OPUNC08G12580"/>
</dbReference>
<protein>
    <recommendedName>
        <fullName evidence="3">LOB domain-containing protein</fullName>
    </recommendedName>
</protein>
<sequence>MTSTTTITTTTTNNHPVSTTTTASHQRQSLPIAARPPHSSGSGSGGSGSHRSTGGGGNGGGGGGGTNQACAACKYQRRKCNPDCPMAPYFPADQQRRFLNAHRLFGVSNILKTLRHLKPELCDDAMRTLIYQAEMRAHDPVGGCCRVIYDLERQLELDTAELNTVLHHLAMCRQAAATGASGSVAAAALPAGVLDDACADLDVTSSNQPLLLSAEQEVVDALYANQEADAAILQADGHHNQDENQREQHHGQPQQLYDYFYYDSTAGDDVSSKPNLDINVDGMQHFDFDTNYDAEHKVELTSDHQMPVGVDEQHQIDDKEFEIKSAPSLVDVFDMRQEQVQTVDVNTDIEVKEMVDMNADIDVKTMVDENGNIDVIKTMVDVNADIVDVVKTVVDVNGDIGVKEELPELENGKIIAGDATQMAESSHCRLGLGVSSF</sequence>
<keyword evidence="5" id="KW-1185">Reference proteome</keyword>
<dbReference type="AlphaFoldDB" id="A0A0E0LUQ2"/>
<reference evidence="4" key="2">
    <citation type="submission" date="2018-05" db="EMBL/GenBank/DDBJ databases">
        <title>OpunRS2 (Oryza punctata Reference Sequence Version 2).</title>
        <authorList>
            <person name="Zhang J."/>
            <person name="Kudrna D."/>
            <person name="Lee S."/>
            <person name="Talag J."/>
            <person name="Welchert J."/>
            <person name="Wing R.A."/>
        </authorList>
    </citation>
    <scope>NUCLEOTIDE SEQUENCE [LARGE SCALE GENOMIC DNA]</scope>
</reference>
<dbReference type="Pfam" id="PF03195">
    <property type="entry name" value="LOB"/>
    <property type="match status" value="1"/>
</dbReference>
<dbReference type="HOGENOM" id="CLU_037375_0_0_1"/>
<feature type="compositionally biased region" description="Low complexity" evidence="2">
    <location>
        <begin position="1"/>
        <end position="22"/>
    </location>
</feature>
<dbReference type="STRING" id="4537.A0A0E0LUQ2"/>
<evidence type="ECO:0000313" key="4">
    <source>
        <dbReference type="EnsemblPlants" id="OPUNC08G12580.1"/>
    </source>
</evidence>
<evidence type="ECO:0000313" key="5">
    <source>
        <dbReference type="Proteomes" id="UP000026962"/>
    </source>
</evidence>
<reference evidence="4" key="1">
    <citation type="submission" date="2015-04" db="UniProtKB">
        <authorList>
            <consortium name="EnsemblPlants"/>
        </authorList>
    </citation>
    <scope>IDENTIFICATION</scope>
</reference>
<dbReference type="EnsemblPlants" id="OPUNC08G12580.1">
    <property type="protein sequence ID" value="OPUNC08G12580.1"/>
    <property type="gene ID" value="OPUNC08G12580"/>
</dbReference>
<dbReference type="PROSITE" id="PS50891">
    <property type="entry name" value="LOB"/>
    <property type="match status" value="1"/>
</dbReference>
<dbReference type="InterPro" id="IPR004883">
    <property type="entry name" value="LOB"/>
</dbReference>
<evidence type="ECO:0000259" key="3">
    <source>
        <dbReference type="PROSITE" id="PS50891"/>
    </source>
</evidence>
<feature type="region of interest" description="Disordered" evidence="2">
    <location>
        <begin position="1"/>
        <end position="63"/>
    </location>
</feature>
<accession>A0A0E0LUQ2</accession>
<organism evidence="4">
    <name type="scientific">Oryza punctata</name>
    <name type="common">Red rice</name>
    <dbReference type="NCBI Taxonomy" id="4537"/>
    <lineage>
        <taxon>Eukaryota</taxon>
        <taxon>Viridiplantae</taxon>
        <taxon>Streptophyta</taxon>
        <taxon>Embryophyta</taxon>
        <taxon>Tracheophyta</taxon>
        <taxon>Spermatophyta</taxon>
        <taxon>Magnoliopsida</taxon>
        <taxon>Liliopsida</taxon>
        <taxon>Poales</taxon>
        <taxon>Poaceae</taxon>
        <taxon>BOP clade</taxon>
        <taxon>Oryzoideae</taxon>
        <taxon>Oryzeae</taxon>
        <taxon>Oryzinae</taxon>
        <taxon>Oryza</taxon>
    </lineage>
</organism>
<dbReference type="OMA" id="AMRTLIY"/>
<dbReference type="eggNOG" id="ENOG502RY2U">
    <property type="taxonomic scope" value="Eukaryota"/>
</dbReference>
<comment type="similarity">
    <text evidence="1">Belongs to the LOB domain-containing protein family.</text>
</comment>
<dbReference type="PANTHER" id="PTHR31301:SF186">
    <property type="entry name" value="OS09G0364100 PROTEIN"/>
    <property type="match status" value="1"/>
</dbReference>
<proteinExistence type="inferred from homology"/>
<feature type="compositionally biased region" description="Gly residues" evidence="2">
    <location>
        <begin position="42"/>
        <end position="63"/>
    </location>
</feature>